<dbReference type="EMBL" id="FNCS01000005">
    <property type="protein sequence ID" value="SDG64243.1"/>
    <property type="molecule type" value="Genomic_DNA"/>
</dbReference>
<keyword evidence="5" id="KW-1185">Reference proteome</keyword>
<dbReference type="Gene3D" id="1.10.150.250">
    <property type="entry name" value="Flavinator of succinate dehydrogenase"/>
    <property type="match status" value="1"/>
</dbReference>
<dbReference type="GO" id="GO:0006099">
    <property type="term" value="P:tricarboxylic acid cycle"/>
    <property type="evidence" value="ECO:0007669"/>
    <property type="project" value="TreeGrafter"/>
</dbReference>
<gene>
    <name evidence="4" type="ORF">SAMN04487974_10560</name>
</gene>
<evidence type="ECO:0000313" key="4">
    <source>
        <dbReference type="EMBL" id="SDG64243.1"/>
    </source>
</evidence>
<dbReference type="PANTHER" id="PTHR12469:SF2">
    <property type="entry name" value="SUCCINATE DEHYDROGENASE ASSEMBLY FACTOR 2, MITOCHONDRIAL"/>
    <property type="match status" value="1"/>
</dbReference>
<evidence type="ECO:0000313" key="5">
    <source>
        <dbReference type="Proteomes" id="UP000199495"/>
    </source>
</evidence>
<proteinExistence type="inferred from homology"/>
<dbReference type="OrthoDB" id="9807264at2"/>
<sequence length="92" mass="10642">MTLTDDIETRRKRALYRAQHRGTQEMDILIGGYVADHLSTLDSAMLDRLEVLMDNEETDLQAWLMGQRDIPHDADHELISMIRDHKIGQGRP</sequence>
<dbReference type="AlphaFoldDB" id="A0A1G7VWX5"/>
<dbReference type="InterPro" id="IPR005631">
    <property type="entry name" value="SDH"/>
</dbReference>
<organism evidence="4 5">
    <name type="scientific">Pelagibacterium luteolum</name>
    <dbReference type="NCBI Taxonomy" id="440168"/>
    <lineage>
        <taxon>Bacteria</taxon>
        <taxon>Pseudomonadati</taxon>
        <taxon>Pseudomonadota</taxon>
        <taxon>Alphaproteobacteria</taxon>
        <taxon>Hyphomicrobiales</taxon>
        <taxon>Devosiaceae</taxon>
        <taxon>Pelagibacterium</taxon>
    </lineage>
</organism>
<dbReference type="Proteomes" id="UP000199495">
    <property type="component" value="Unassembled WGS sequence"/>
</dbReference>
<dbReference type="Pfam" id="PF03937">
    <property type="entry name" value="Sdh5"/>
    <property type="match status" value="1"/>
</dbReference>
<comment type="similarity">
    <text evidence="1">Belongs to the SdhE FAD assembly factor family.</text>
</comment>
<reference evidence="4 5" key="1">
    <citation type="submission" date="2016-10" db="EMBL/GenBank/DDBJ databases">
        <authorList>
            <person name="de Groot N.N."/>
        </authorList>
    </citation>
    <scope>NUCLEOTIDE SEQUENCE [LARGE SCALE GENOMIC DNA]</scope>
    <source>
        <strain evidence="4 5">CGMCC 1.10267</strain>
    </source>
</reference>
<evidence type="ECO:0000256" key="3">
    <source>
        <dbReference type="ARBA" id="ARBA00023186"/>
    </source>
</evidence>
<dbReference type="InterPro" id="IPR036714">
    <property type="entry name" value="SDH_sf"/>
</dbReference>
<dbReference type="SUPFAM" id="SSF109910">
    <property type="entry name" value="YgfY-like"/>
    <property type="match status" value="1"/>
</dbReference>
<keyword evidence="3" id="KW-0143">Chaperone</keyword>
<dbReference type="STRING" id="440168.SAMN04487974_10560"/>
<evidence type="ECO:0000256" key="1">
    <source>
        <dbReference type="ARBA" id="ARBA00008571"/>
    </source>
</evidence>
<dbReference type="PANTHER" id="PTHR12469">
    <property type="entry name" value="PROTEIN EMI5 HOMOLOG, MITOCHONDRIAL"/>
    <property type="match status" value="1"/>
</dbReference>
<protein>
    <recommendedName>
        <fullName evidence="2">FAD assembly factor SdhE</fullName>
    </recommendedName>
</protein>
<evidence type="ECO:0000256" key="2">
    <source>
        <dbReference type="ARBA" id="ARBA00019418"/>
    </source>
</evidence>
<dbReference type="RefSeq" id="WP_090595845.1">
    <property type="nucleotide sequence ID" value="NZ_FNCS01000005.1"/>
</dbReference>
<name>A0A1G7VWX5_9HYPH</name>
<accession>A0A1G7VWX5</accession>